<feature type="domain" description="Reverse transcriptase" evidence="2">
    <location>
        <begin position="1"/>
        <end position="80"/>
    </location>
</feature>
<sequence>MPYGIKCAPERFHRVVAEMLEDIQNADNCFDDLIVWGKTLEEHIETLEKVFKRCIEFNLKLSREKSQICQIRVTFLGHTLSSDGIAVYKSKLEPMDLTHVTSHPPTRDLPEAAIGQS</sequence>
<dbReference type="Proteomes" id="UP000499080">
    <property type="component" value="Unassembled WGS sequence"/>
</dbReference>
<protein>
    <recommendedName>
        <fullName evidence="2">Reverse transcriptase domain-containing protein</fullName>
    </recommendedName>
</protein>
<dbReference type="Gene3D" id="3.30.70.270">
    <property type="match status" value="1"/>
</dbReference>
<proteinExistence type="predicted"/>
<dbReference type="EMBL" id="BGPR01000014">
    <property type="protein sequence ID" value="GBL78036.1"/>
    <property type="molecule type" value="Genomic_DNA"/>
</dbReference>
<dbReference type="SUPFAM" id="SSF56672">
    <property type="entry name" value="DNA/RNA polymerases"/>
    <property type="match status" value="1"/>
</dbReference>
<dbReference type="Pfam" id="PF00078">
    <property type="entry name" value="RVT_1"/>
    <property type="match status" value="1"/>
</dbReference>
<dbReference type="PANTHER" id="PTHR33064">
    <property type="entry name" value="POL PROTEIN"/>
    <property type="match status" value="1"/>
</dbReference>
<dbReference type="OrthoDB" id="6431143at2759"/>
<evidence type="ECO:0000259" key="2">
    <source>
        <dbReference type="PROSITE" id="PS50878"/>
    </source>
</evidence>
<evidence type="ECO:0000256" key="1">
    <source>
        <dbReference type="SAM" id="MobiDB-lite"/>
    </source>
</evidence>
<evidence type="ECO:0000313" key="3">
    <source>
        <dbReference type="EMBL" id="GBL78036.1"/>
    </source>
</evidence>
<feature type="region of interest" description="Disordered" evidence="1">
    <location>
        <begin position="98"/>
        <end position="117"/>
    </location>
</feature>
<dbReference type="InterPro" id="IPR043502">
    <property type="entry name" value="DNA/RNA_pol_sf"/>
</dbReference>
<dbReference type="InterPro" id="IPR051320">
    <property type="entry name" value="Viral_Replic_Matur_Polypro"/>
</dbReference>
<dbReference type="PANTHER" id="PTHR33064:SF37">
    <property type="entry name" value="RIBONUCLEASE H"/>
    <property type="match status" value="1"/>
</dbReference>
<reference evidence="3 4" key="1">
    <citation type="journal article" date="2019" name="Sci. Rep.">
        <title>Orb-weaving spider Araneus ventricosus genome elucidates the spidroin gene catalogue.</title>
        <authorList>
            <person name="Kono N."/>
            <person name="Nakamura H."/>
            <person name="Ohtoshi R."/>
            <person name="Moran D.A.P."/>
            <person name="Shinohara A."/>
            <person name="Yoshida Y."/>
            <person name="Fujiwara M."/>
            <person name="Mori M."/>
            <person name="Tomita M."/>
            <person name="Arakawa K."/>
        </authorList>
    </citation>
    <scope>NUCLEOTIDE SEQUENCE [LARGE SCALE GENOMIC DNA]</scope>
</reference>
<dbReference type="FunFam" id="3.30.70.270:FF:000003">
    <property type="entry name" value="Transposon Ty3-G Gag-Pol polyprotein"/>
    <property type="match status" value="1"/>
</dbReference>
<organism evidence="3 4">
    <name type="scientific">Araneus ventricosus</name>
    <name type="common">Orbweaver spider</name>
    <name type="synonym">Epeira ventricosa</name>
    <dbReference type="NCBI Taxonomy" id="182803"/>
    <lineage>
        <taxon>Eukaryota</taxon>
        <taxon>Metazoa</taxon>
        <taxon>Ecdysozoa</taxon>
        <taxon>Arthropoda</taxon>
        <taxon>Chelicerata</taxon>
        <taxon>Arachnida</taxon>
        <taxon>Araneae</taxon>
        <taxon>Araneomorphae</taxon>
        <taxon>Entelegynae</taxon>
        <taxon>Araneoidea</taxon>
        <taxon>Araneidae</taxon>
        <taxon>Araneus</taxon>
    </lineage>
</organism>
<evidence type="ECO:0000313" key="4">
    <source>
        <dbReference type="Proteomes" id="UP000499080"/>
    </source>
</evidence>
<dbReference type="InterPro" id="IPR000477">
    <property type="entry name" value="RT_dom"/>
</dbReference>
<dbReference type="PROSITE" id="PS50878">
    <property type="entry name" value="RT_POL"/>
    <property type="match status" value="1"/>
</dbReference>
<dbReference type="GO" id="GO:0071897">
    <property type="term" value="P:DNA biosynthetic process"/>
    <property type="evidence" value="ECO:0007669"/>
    <property type="project" value="UniProtKB-ARBA"/>
</dbReference>
<gene>
    <name evidence="3" type="ORF">AVEN_143345_1</name>
</gene>
<name>A0A4Y2AFL1_ARAVE</name>
<dbReference type="InterPro" id="IPR043128">
    <property type="entry name" value="Rev_trsase/Diguanyl_cyclase"/>
</dbReference>
<comment type="caution">
    <text evidence="3">The sequence shown here is derived from an EMBL/GenBank/DDBJ whole genome shotgun (WGS) entry which is preliminary data.</text>
</comment>
<dbReference type="AlphaFoldDB" id="A0A4Y2AFL1"/>
<keyword evidence="4" id="KW-1185">Reference proteome</keyword>
<accession>A0A4Y2AFL1</accession>